<dbReference type="InterPro" id="IPR018078">
    <property type="entry name" value="DNA-binding_RecF_CS"/>
</dbReference>
<dbReference type="Proteomes" id="UP000522688">
    <property type="component" value="Unassembled WGS sequence"/>
</dbReference>
<evidence type="ECO:0000256" key="1">
    <source>
        <dbReference type="ARBA" id="ARBA00004496"/>
    </source>
</evidence>
<keyword evidence="5 13" id="KW-0235">DNA replication</keyword>
<evidence type="ECO:0000256" key="7">
    <source>
        <dbReference type="ARBA" id="ARBA00022763"/>
    </source>
</evidence>
<evidence type="ECO:0000256" key="4">
    <source>
        <dbReference type="ARBA" id="ARBA00022490"/>
    </source>
</evidence>
<comment type="caution">
    <text evidence="18">The sequence shown here is derived from an EMBL/GenBank/DDBJ whole genome shotgun (WGS) entry which is preliminary data.</text>
</comment>
<evidence type="ECO:0000256" key="12">
    <source>
        <dbReference type="ARBA" id="ARBA00025401"/>
    </source>
</evidence>
<dbReference type="Pfam" id="PF02463">
    <property type="entry name" value="SMC_N"/>
    <property type="match status" value="1"/>
</dbReference>
<reference evidence="17 19" key="1">
    <citation type="submission" date="2019-07" db="EMBL/GenBank/DDBJ databases">
        <title>Whole genome shotgun sequence of Frigoribacterium faeni NBRC 103066.</title>
        <authorList>
            <person name="Hosoyama A."/>
            <person name="Uohara A."/>
            <person name="Ohji S."/>
            <person name="Ichikawa N."/>
        </authorList>
    </citation>
    <scope>NUCLEOTIDE SEQUENCE [LARGE SCALE GENOMIC DNA]</scope>
    <source>
        <strain evidence="17 19">NBRC 103066</strain>
    </source>
</reference>
<keyword evidence="11 13" id="KW-0742">SOS response</keyword>
<dbReference type="EMBL" id="JACGWW010000004">
    <property type="protein sequence ID" value="MBA8814433.1"/>
    <property type="molecule type" value="Genomic_DNA"/>
</dbReference>
<evidence type="ECO:0000256" key="8">
    <source>
        <dbReference type="ARBA" id="ARBA00022840"/>
    </source>
</evidence>
<comment type="similarity">
    <text evidence="2 13 14">Belongs to the RecF family.</text>
</comment>
<dbReference type="SUPFAM" id="SSF52540">
    <property type="entry name" value="P-loop containing nucleoside triphosphate hydrolases"/>
    <property type="match status" value="1"/>
</dbReference>
<dbReference type="PROSITE" id="PS00618">
    <property type="entry name" value="RECF_2"/>
    <property type="match status" value="1"/>
</dbReference>
<dbReference type="RefSeq" id="WP_146855514.1">
    <property type="nucleotide sequence ID" value="NZ_BAAAHR010000003.1"/>
</dbReference>
<evidence type="ECO:0000313" key="18">
    <source>
        <dbReference type="EMBL" id="MBA8814433.1"/>
    </source>
</evidence>
<organism evidence="18 20">
    <name type="scientific">Frigoribacterium faeni</name>
    <dbReference type="NCBI Taxonomy" id="145483"/>
    <lineage>
        <taxon>Bacteria</taxon>
        <taxon>Bacillati</taxon>
        <taxon>Actinomycetota</taxon>
        <taxon>Actinomycetes</taxon>
        <taxon>Micrococcales</taxon>
        <taxon>Microbacteriaceae</taxon>
        <taxon>Frigoribacterium</taxon>
    </lineage>
</organism>
<evidence type="ECO:0000256" key="6">
    <source>
        <dbReference type="ARBA" id="ARBA00022741"/>
    </source>
</evidence>
<dbReference type="Proteomes" id="UP000321154">
    <property type="component" value="Unassembled WGS sequence"/>
</dbReference>
<evidence type="ECO:0000313" key="19">
    <source>
        <dbReference type="Proteomes" id="UP000321154"/>
    </source>
</evidence>
<dbReference type="InterPro" id="IPR003395">
    <property type="entry name" value="RecF/RecN/SMC_N"/>
</dbReference>
<keyword evidence="8 13" id="KW-0067">ATP-binding</keyword>
<evidence type="ECO:0000256" key="14">
    <source>
        <dbReference type="RuleBase" id="RU000578"/>
    </source>
</evidence>
<dbReference type="InterPro" id="IPR042174">
    <property type="entry name" value="RecF_2"/>
</dbReference>
<feature type="binding site" evidence="13">
    <location>
        <begin position="30"/>
        <end position="37"/>
    </location>
    <ligand>
        <name>ATP</name>
        <dbReference type="ChEBI" id="CHEBI:30616"/>
    </ligand>
</feature>
<feature type="domain" description="RecF/RecN/SMC N-terminal" evidence="16">
    <location>
        <begin position="5"/>
        <end position="368"/>
    </location>
</feature>
<dbReference type="Gene3D" id="1.20.1050.90">
    <property type="entry name" value="RecF/RecN/SMC, N-terminal domain"/>
    <property type="match status" value="1"/>
</dbReference>
<dbReference type="GO" id="GO:0005524">
    <property type="term" value="F:ATP binding"/>
    <property type="evidence" value="ECO:0007669"/>
    <property type="project" value="UniProtKB-UniRule"/>
</dbReference>
<dbReference type="GO" id="GO:0006260">
    <property type="term" value="P:DNA replication"/>
    <property type="evidence" value="ECO:0007669"/>
    <property type="project" value="UniProtKB-UniRule"/>
</dbReference>
<sequence>MRVLHLSLTDFRNYTSAEVGLARGPNLFVGRNGQGKTNLVESLGYLSSLGSHRVSSDAALIRQGTDSAIVRARLEADGRELLAEVQINRSSANRAQINRGAIKPRELPRYFTSVLFAPEDLALVRGEPSGRRRFLDELLVTRSPRFSGVQTDYDRVLKQRNTLLKSARASGVKAGQLGTLDIWDERLVALGSELIVARDRLAADLAPEVARAYAAVAGEDHAARLSTVLSIRGSVPDDETAAAADAPEEPIAAEQVPDVFREALARVRPSELDRGLTLVGPHRDDLFLSLNGLPARGYASHGESWSFALALKLASAAVVRSGSSTGDPVIVLDDVFAELDGSRRERLADEVAGYEQVLITAAVEGDVPQRLKAHTVRIKQGTIVDDAADTAPPAVPTHGGSDGGSDAETVEATSEETVDATSDATAADRADGDEDPS</sequence>
<keyword evidence="7 13" id="KW-0227">DNA damage</keyword>
<keyword evidence="6 13" id="KW-0547">Nucleotide-binding</keyword>
<dbReference type="HAMAP" id="MF_00365">
    <property type="entry name" value="RecF"/>
    <property type="match status" value="1"/>
</dbReference>
<dbReference type="OrthoDB" id="9803889at2"/>
<keyword evidence="9 13" id="KW-0238">DNA-binding</keyword>
<evidence type="ECO:0000256" key="2">
    <source>
        <dbReference type="ARBA" id="ARBA00008016"/>
    </source>
</evidence>
<evidence type="ECO:0000256" key="11">
    <source>
        <dbReference type="ARBA" id="ARBA00023236"/>
    </source>
</evidence>
<feature type="region of interest" description="Disordered" evidence="15">
    <location>
        <begin position="384"/>
        <end position="437"/>
    </location>
</feature>
<evidence type="ECO:0000256" key="3">
    <source>
        <dbReference type="ARBA" id="ARBA00020170"/>
    </source>
</evidence>
<reference evidence="18 20" key="2">
    <citation type="submission" date="2020-07" db="EMBL/GenBank/DDBJ databases">
        <title>Sequencing the genomes of 1000 actinobacteria strains.</title>
        <authorList>
            <person name="Klenk H.-P."/>
        </authorList>
    </citation>
    <scope>NUCLEOTIDE SEQUENCE [LARGE SCALE GENOMIC DNA]</scope>
    <source>
        <strain evidence="18 20">DSM 10309</strain>
    </source>
</reference>
<accession>A0A7W3JKC7</accession>
<dbReference type="GO" id="GO:0006302">
    <property type="term" value="P:double-strand break repair"/>
    <property type="evidence" value="ECO:0007669"/>
    <property type="project" value="TreeGrafter"/>
</dbReference>
<dbReference type="GO" id="GO:0000731">
    <property type="term" value="P:DNA synthesis involved in DNA repair"/>
    <property type="evidence" value="ECO:0007669"/>
    <property type="project" value="TreeGrafter"/>
</dbReference>
<name>A0A7W3JKC7_9MICO</name>
<dbReference type="EMBL" id="BJUV01000017">
    <property type="protein sequence ID" value="GEK83616.1"/>
    <property type="molecule type" value="Genomic_DNA"/>
</dbReference>
<dbReference type="GO" id="GO:0009432">
    <property type="term" value="P:SOS response"/>
    <property type="evidence" value="ECO:0007669"/>
    <property type="project" value="UniProtKB-UniRule"/>
</dbReference>
<gene>
    <name evidence="13 17" type="primary">recF</name>
    <name evidence="18" type="ORF">FB463_002704</name>
    <name evidence="17" type="ORF">FFA01_19250</name>
</gene>
<evidence type="ECO:0000313" key="20">
    <source>
        <dbReference type="Proteomes" id="UP000522688"/>
    </source>
</evidence>
<evidence type="ECO:0000259" key="16">
    <source>
        <dbReference type="Pfam" id="PF02463"/>
    </source>
</evidence>
<dbReference type="GO" id="GO:0003697">
    <property type="term" value="F:single-stranded DNA binding"/>
    <property type="evidence" value="ECO:0007669"/>
    <property type="project" value="UniProtKB-UniRule"/>
</dbReference>
<dbReference type="GO" id="GO:0005737">
    <property type="term" value="C:cytoplasm"/>
    <property type="evidence" value="ECO:0007669"/>
    <property type="project" value="UniProtKB-SubCell"/>
</dbReference>
<evidence type="ECO:0000256" key="9">
    <source>
        <dbReference type="ARBA" id="ARBA00023125"/>
    </source>
</evidence>
<dbReference type="PROSITE" id="PS00617">
    <property type="entry name" value="RECF_1"/>
    <property type="match status" value="1"/>
</dbReference>
<comment type="subcellular location">
    <subcellularLocation>
        <location evidence="1 13 14">Cytoplasm</location>
    </subcellularLocation>
</comment>
<dbReference type="PANTHER" id="PTHR32182:SF0">
    <property type="entry name" value="DNA REPLICATION AND REPAIR PROTEIN RECF"/>
    <property type="match status" value="1"/>
</dbReference>
<keyword evidence="10 13" id="KW-0234">DNA repair</keyword>
<evidence type="ECO:0000256" key="10">
    <source>
        <dbReference type="ARBA" id="ARBA00023204"/>
    </source>
</evidence>
<protein>
    <recommendedName>
        <fullName evidence="3 13">DNA replication and repair protein RecF</fullName>
    </recommendedName>
</protein>
<proteinExistence type="inferred from homology"/>
<dbReference type="Gene3D" id="3.40.50.300">
    <property type="entry name" value="P-loop containing nucleotide triphosphate hydrolases"/>
    <property type="match status" value="1"/>
</dbReference>
<dbReference type="AlphaFoldDB" id="A0A7W3JKC7"/>
<evidence type="ECO:0000256" key="15">
    <source>
        <dbReference type="SAM" id="MobiDB-lite"/>
    </source>
</evidence>
<keyword evidence="4 13" id="KW-0963">Cytoplasm</keyword>
<dbReference type="PANTHER" id="PTHR32182">
    <property type="entry name" value="DNA REPLICATION AND REPAIR PROTEIN RECF"/>
    <property type="match status" value="1"/>
</dbReference>
<dbReference type="InterPro" id="IPR027417">
    <property type="entry name" value="P-loop_NTPase"/>
</dbReference>
<keyword evidence="19" id="KW-1185">Reference proteome</keyword>
<comment type="function">
    <text evidence="12 13 14">The RecF protein is involved in DNA metabolism; it is required for DNA replication and normal SOS inducibility. RecF binds preferentially to single-stranded, linear DNA. It also seems to bind ATP.</text>
</comment>
<evidence type="ECO:0000256" key="13">
    <source>
        <dbReference type="HAMAP-Rule" id="MF_00365"/>
    </source>
</evidence>
<dbReference type="NCBIfam" id="TIGR00611">
    <property type="entry name" value="recf"/>
    <property type="match status" value="1"/>
</dbReference>
<dbReference type="InterPro" id="IPR001238">
    <property type="entry name" value="DNA-binding_RecF"/>
</dbReference>
<evidence type="ECO:0000256" key="5">
    <source>
        <dbReference type="ARBA" id="ARBA00022705"/>
    </source>
</evidence>
<evidence type="ECO:0000313" key="17">
    <source>
        <dbReference type="EMBL" id="GEK83616.1"/>
    </source>
</evidence>